<dbReference type="OrthoDB" id="8477901at2"/>
<dbReference type="KEGG" id="ttc:FOKN1_0743"/>
<accession>A0A1Z4VNR9</accession>
<dbReference type="RefSeq" id="WP_096364853.1">
    <property type="nucleotide sequence ID" value="NZ_AP018052.1"/>
</dbReference>
<evidence type="ECO:0000313" key="1">
    <source>
        <dbReference type="EMBL" id="BAZ93145.1"/>
    </source>
</evidence>
<dbReference type="CDD" id="cd18773">
    <property type="entry name" value="PDC1_HK_sensor"/>
    <property type="match status" value="1"/>
</dbReference>
<dbReference type="Gene3D" id="3.30.450.20">
    <property type="entry name" value="PAS domain"/>
    <property type="match status" value="1"/>
</dbReference>
<proteinExistence type="predicted"/>
<gene>
    <name evidence="1" type="ORF">FOKN1_0743</name>
</gene>
<dbReference type="Proteomes" id="UP000218765">
    <property type="component" value="Chromosome"/>
</dbReference>
<sequence>MNDATLESITAGDGLQASITRQRQALEGMITIPLQRLAERCAQVWPEREWLNQALSSGLHELPYCQFLYVTDKYGRQICDNATHQGLLPEHFGRDRSDRPYMNRVLPIQGMLLSDSYMSLRAHRPSITAVQVIRKDDAIVGFLGADFDLRDLPLTRELYDEPHHWRQIKGDPAIRRNVFLQTRTETELDRRIRDVLAIMEELIIDHGVFHCILHFSSNRATVWFVDDPYRYRLLDLDALIDPDVCMAFGRTPYPDKAVIPAVRIGEILDGFRELRFADETIYLRSGSLNIFNGLVALTFSCDGSHYLPYAEFLDRGMPFWSAANSTPA</sequence>
<reference evidence="1 2" key="1">
    <citation type="submission" date="2017-05" db="EMBL/GenBank/DDBJ databases">
        <title>Thiocyanate degradation by Thiohalobacter thiocyanaticus FOKN1.</title>
        <authorList>
            <person name="Oshiki M."/>
            <person name="Fukushima T."/>
            <person name="Kawano S."/>
            <person name="Nakagawa J."/>
        </authorList>
    </citation>
    <scope>NUCLEOTIDE SEQUENCE [LARGE SCALE GENOMIC DNA]</scope>
    <source>
        <strain evidence="1 2">FOKN1</strain>
    </source>
</reference>
<protein>
    <submittedName>
        <fullName evidence="1">Uncharacterized protein</fullName>
    </submittedName>
</protein>
<dbReference type="InterPro" id="IPR029151">
    <property type="entry name" value="Sensor-like_sf"/>
</dbReference>
<dbReference type="SUPFAM" id="SSF103190">
    <property type="entry name" value="Sensory domain-like"/>
    <property type="match status" value="1"/>
</dbReference>
<keyword evidence="2" id="KW-1185">Reference proteome</keyword>
<dbReference type="AlphaFoldDB" id="A0A1Z4VNR9"/>
<dbReference type="EMBL" id="AP018052">
    <property type="protein sequence ID" value="BAZ93145.1"/>
    <property type="molecule type" value="Genomic_DNA"/>
</dbReference>
<name>A0A1Z4VNR9_9GAMM</name>
<evidence type="ECO:0000313" key="2">
    <source>
        <dbReference type="Proteomes" id="UP000218765"/>
    </source>
</evidence>
<organism evidence="1 2">
    <name type="scientific">Thiohalobacter thiocyanaticus</name>
    <dbReference type="NCBI Taxonomy" id="585455"/>
    <lineage>
        <taxon>Bacteria</taxon>
        <taxon>Pseudomonadati</taxon>
        <taxon>Pseudomonadota</taxon>
        <taxon>Gammaproteobacteria</taxon>
        <taxon>Thiohalobacterales</taxon>
        <taxon>Thiohalobacteraceae</taxon>
        <taxon>Thiohalobacter</taxon>
    </lineage>
</organism>